<dbReference type="OrthoDB" id="157634at2157"/>
<evidence type="ECO:0000256" key="1">
    <source>
        <dbReference type="SAM" id="MobiDB-lite"/>
    </source>
</evidence>
<keyword evidence="4" id="KW-1185">Reference proteome</keyword>
<evidence type="ECO:0000259" key="2">
    <source>
        <dbReference type="Pfam" id="PF24458"/>
    </source>
</evidence>
<dbReference type="RefSeq" id="WP_008384141.1">
    <property type="nucleotide sequence ID" value="NZ_AOIV01000006.1"/>
</dbReference>
<evidence type="ECO:0000313" key="4">
    <source>
        <dbReference type="Proteomes" id="UP000011513"/>
    </source>
</evidence>
<gene>
    <name evidence="3" type="ORF">C474_03950</name>
</gene>
<dbReference type="Pfam" id="PF24458">
    <property type="entry name" value="DUF7573"/>
    <property type="match status" value="1"/>
</dbReference>
<comment type="caution">
    <text evidence="3">The sequence shown here is derived from an EMBL/GenBank/DDBJ whole genome shotgun (WGS) entry which is preliminary data.</text>
</comment>
<accession>M0DF16</accession>
<feature type="domain" description="DUF7573" evidence="2">
    <location>
        <begin position="80"/>
        <end position="118"/>
    </location>
</feature>
<dbReference type="AlphaFoldDB" id="M0DF16"/>
<proteinExistence type="predicted"/>
<evidence type="ECO:0000313" key="3">
    <source>
        <dbReference type="EMBL" id="ELZ34081.1"/>
    </source>
</evidence>
<dbReference type="InterPro" id="IPR055995">
    <property type="entry name" value="DUF7573"/>
</dbReference>
<sequence>MTEDRSLDDFLGGESDGDDESDGGAGSDGAETAETVDATGDSSSDSDSDSHDRADGTDAAGESAPPTTDSAAPSDSVDPAVGTYRWDPEGVACAACGETVNRLWLDDGEQVCEACKEW</sequence>
<dbReference type="Proteomes" id="UP000011513">
    <property type="component" value="Unassembled WGS sequence"/>
</dbReference>
<name>M0DF16_HALPD</name>
<dbReference type="EMBL" id="AOIV01000006">
    <property type="protein sequence ID" value="ELZ34081.1"/>
    <property type="molecule type" value="Genomic_DNA"/>
</dbReference>
<dbReference type="InParanoid" id="M0DF16"/>
<protein>
    <recommendedName>
        <fullName evidence="2">DUF7573 domain-containing protein</fullName>
    </recommendedName>
</protein>
<organism evidence="3 4">
    <name type="scientific">Halogeometricum pallidum JCM 14848</name>
    <dbReference type="NCBI Taxonomy" id="1227487"/>
    <lineage>
        <taxon>Archaea</taxon>
        <taxon>Methanobacteriati</taxon>
        <taxon>Methanobacteriota</taxon>
        <taxon>Stenosarchaea group</taxon>
        <taxon>Halobacteria</taxon>
        <taxon>Halobacteriales</taxon>
        <taxon>Haloferacaceae</taxon>
        <taxon>Halogeometricum</taxon>
    </lineage>
</organism>
<reference evidence="3 4" key="1">
    <citation type="journal article" date="2014" name="PLoS Genet.">
        <title>Phylogenetically driven sequencing of extremely halophilic archaea reveals strategies for static and dynamic osmo-response.</title>
        <authorList>
            <person name="Becker E.A."/>
            <person name="Seitzer P.M."/>
            <person name="Tritt A."/>
            <person name="Larsen D."/>
            <person name="Krusor M."/>
            <person name="Yao A.I."/>
            <person name="Wu D."/>
            <person name="Madern D."/>
            <person name="Eisen J.A."/>
            <person name="Darling A.E."/>
            <person name="Facciotti M.T."/>
        </authorList>
    </citation>
    <scope>NUCLEOTIDE SEQUENCE [LARGE SCALE GENOMIC DNA]</scope>
    <source>
        <strain evidence="3 4">JCM 14848</strain>
    </source>
</reference>
<dbReference type="eggNOG" id="arCOG06320">
    <property type="taxonomic scope" value="Archaea"/>
</dbReference>
<feature type="region of interest" description="Disordered" evidence="1">
    <location>
        <begin position="1"/>
        <end position="84"/>
    </location>
</feature>